<dbReference type="HOGENOM" id="CLU_026673_16_2_1"/>
<dbReference type="CDD" id="cd08249">
    <property type="entry name" value="enoyl_reductase_like"/>
    <property type="match status" value="1"/>
</dbReference>
<dbReference type="GeneID" id="19319118"/>
<organism evidence="3 4">
    <name type="scientific">Pseudozyma flocculosa PF-1</name>
    <dbReference type="NCBI Taxonomy" id="1277687"/>
    <lineage>
        <taxon>Eukaryota</taxon>
        <taxon>Fungi</taxon>
        <taxon>Dikarya</taxon>
        <taxon>Basidiomycota</taxon>
        <taxon>Ustilaginomycotina</taxon>
        <taxon>Ustilaginomycetes</taxon>
        <taxon>Ustilaginales</taxon>
        <taxon>Ustilaginaceae</taxon>
        <taxon>Pseudozyma</taxon>
    </lineage>
</organism>
<feature type="region of interest" description="Disordered" evidence="1">
    <location>
        <begin position="1"/>
        <end position="42"/>
    </location>
</feature>
<proteinExistence type="predicted"/>
<dbReference type="InterPro" id="IPR013154">
    <property type="entry name" value="ADH-like_N"/>
</dbReference>
<dbReference type="Gene3D" id="3.40.50.720">
    <property type="entry name" value="NAD(P)-binding Rossmann-like Domain"/>
    <property type="match status" value="1"/>
</dbReference>
<dbReference type="SUPFAM" id="SSF50129">
    <property type="entry name" value="GroES-like"/>
    <property type="match status" value="1"/>
</dbReference>
<dbReference type="SMART" id="SM00829">
    <property type="entry name" value="PKS_ER"/>
    <property type="match status" value="1"/>
</dbReference>
<reference evidence="3 4" key="1">
    <citation type="journal article" date="2013" name="Plant Cell">
        <title>The transition from a phytopathogenic smut ancestor to an anamorphic biocontrol agent deciphered by comparative whole-genome analysis.</title>
        <authorList>
            <person name="Lefebvre F."/>
            <person name="Joly D.L."/>
            <person name="Labbe C."/>
            <person name="Teichmann B."/>
            <person name="Linning R."/>
            <person name="Belzile F."/>
            <person name="Bakkeren G."/>
            <person name="Belanger R.R."/>
        </authorList>
    </citation>
    <scope>NUCLEOTIDE SEQUENCE [LARGE SCALE GENOMIC DNA]</scope>
    <source>
        <strain evidence="3 4">PF-1</strain>
    </source>
</reference>
<dbReference type="InterPro" id="IPR011032">
    <property type="entry name" value="GroES-like_sf"/>
</dbReference>
<dbReference type="EMBL" id="KE361639">
    <property type="protein sequence ID" value="EPQ27481.1"/>
    <property type="molecule type" value="Genomic_DNA"/>
</dbReference>
<dbReference type="AlphaFoldDB" id="A0A061HA73"/>
<feature type="compositionally biased region" description="Low complexity" evidence="1">
    <location>
        <begin position="78"/>
        <end position="107"/>
    </location>
</feature>
<dbReference type="InterPro" id="IPR013149">
    <property type="entry name" value="ADH-like_C"/>
</dbReference>
<dbReference type="GO" id="GO:0016651">
    <property type="term" value="F:oxidoreductase activity, acting on NAD(P)H"/>
    <property type="evidence" value="ECO:0007669"/>
    <property type="project" value="InterPro"/>
</dbReference>
<evidence type="ECO:0000313" key="3">
    <source>
        <dbReference type="EMBL" id="EPQ27481.1"/>
    </source>
</evidence>
<name>A0A061HA73_9BASI</name>
<accession>A0A061HA73</accession>
<dbReference type="SUPFAM" id="SSF51735">
    <property type="entry name" value="NAD(P)-binding Rossmann-fold domains"/>
    <property type="match status" value="1"/>
</dbReference>
<dbReference type="PANTHER" id="PTHR45348:SF2">
    <property type="entry name" value="ZINC-TYPE ALCOHOL DEHYDROGENASE-LIKE PROTEIN C2E1P3.01"/>
    <property type="match status" value="1"/>
</dbReference>
<dbReference type="InterPro" id="IPR020843">
    <property type="entry name" value="ER"/>
</dbReference>
<feature type="compositionally biased region" description="Low complexity" evidence="1">
    <location>
        <begin position="1"/>
        <end position="14"/>
    </location>
</feature>
<dbReference type="Proteomes" id="UP000053664">
    <property type="component" value="Unassembled WGS sequence"/>
</dbReference>
<evidence type="ECO:0000259" key="2">
    <source>
        <dbReference type="SMART" id="SM00829"/>
    </source>
</evidence>
<feature type="domain" description="Enoyl reductase (ER)" evidence="2">
    <location>
        <begin position="159"/>
        <end position="518"/>
    </location>
</feature>
<dbReference type="Pfam" id="PF08240">
    <property type="entry name" value="ADH_N"/>
    <property type="match status" value="1"/>
</dbReference>
<dbReference type="RefSeq" id="XP_007880739.1">
    <property type="nucleotide sequence ID" value="XM_007882548.1"/>
</dbReference>
<evidence type="ECO:0000313" key="4">
    <source>
        <dbReference type="Proteomes" id="UP000053664"/>
    </source>
</evidence>
<dbReference type="InterPro" id="IPR036291">
    <property type="entry name" value="NAD(P)-bd_dom_sf"/>
</dbReference>
<dbReference type="Gene3D" id="3.90.180.10">
    <property type="entry name" value="Medium-chain alcohol dehydrogenases, catalytic domain"/>
    <property type="match status" value="1"/>
</dbReference>
<sequence>MSTTATAARTLPAPIEVGRGRDADQGAERHRQVPTSPHGPLYTDEQRAAALSLLMPSLADAVLGAGWDDVPSPPTPSSPTLEASSLLSPGGCSSSFSSSGPSTPPNGLAGGDALLESAASKGGGAGVGAGAAARELEHLTDALLVRSCRQGWERSFELHSHWPRPRIEAADEVLIRNVAVGLNPVDWKSVSYNFGIADWPWVLGRDVAGIVEQVGAGVEGFQVGDRVWTCADSRDSRAGAYQRFSIAKADTVGKVPDRVRDQEAATIGTGLVTAAVIMYWLFRLPPAASVAAAAPAGPARRSPSSICGKWILIYGGGAVTGIYAAQLAALSGLRVVSVASPSNFDYLQSIGVEACVDRYADPSSVLRRIDEITAGDLAFAIDCVGSKTANICYEALALASRISAVAGERPLPVPREVGELVCLAGNPKPDFVDEFKARQEAVGGQGADVKVHRISFSTTFYGDSNFSRSTLDDIYTLLLSGELQPVCPEIVPDGLAGIRRGLEALRDGTAPRAKKLVVSIADTPSADLTHLGVKTDLGWNGVV</sequence>
<dbReference type="Pfam" id="PF00107">
    <property type="entry name" value="ADH_zinc_N"/>
    <property type="match status" value="1"/>
</dbReference>
<feature type="region of interest" description="Disordered" evidence="1">
    <location>
        <begin position="69"/>
        <end position="113"/>
    </location>
</feature>
<protein>
    <recommendedName>
        <fullName evidence="2">Enoyl reductase (ER) domain-containing protein</fullName>
    </recommendedName>
</protein>
<dbReference type="InterPro" id="IPR047122">
    <property type="entry name" value="Trans-enoyl_RdTase-like"/>
</dbReference>
<gene>
    <name evidence="3" type="ORF">PFL1_05019</name>
</gene>
<evidence type="ECO:0000256" key="1">
    <source>
        <dbReference type="SAM" id="MobiDB-lite"/>
    </source>
</evidence>
<dbReference type="PANTHER" id="PTHR45348">
    <property type="entry name" value="HYPOTHETICAL OXIDOREDUCTASE (EUROFUNG)"/>
    <property type="match status" value="1"/>
</dbReference>
<dbReference type="KEGG" id="pfp:PFL1_05019"/>
<feature type="compositionally biased region" description="Basic and acidic residues" evidence="1">
    <location>
        <begin position="18"/>
        <end position="31"/>
    </location>
</feature>
<dbReference type="OrthoDB" id="10257049at2759"/>
<dbReference type="eggNOG" id="KOG1198">
    <property type="taxonomic scope" value="Eukaryota"/>
</dbReference>